<evidence type="ECO:0000259" key="1">
    <source>
        <dbReference type="Pfam" id="PF00534"/>
    </source>
</evidence>
<name>A0A4V2PUD7_9BACT</name>
<gene>
    <name evidence="2" type="ORF">C7378_3306</name>
</gene>
<keyword evidence="3" id="KW-1185">Reference proteome</keyword>
<proteinExistence type="predicted"/>
<accession>A0A4V2PUD7</accession>
<dbReference type="InterPro" id="IPR050194">
    <property type="entry name" value="Glycosyltransferase_grp1"/>
</dbReference>
<dbReference type="Gene3D" id="3.40.50.2000">
    <property type="entry name" value="Glycogen Phosphorylase B"/>
    <property type="match status" value="2"/>
</dbReference>
<dbReference type="EMBL" id="SMGK01000007">
    <property type="protein sequence ID" value="TCK70151.1"/>
    <property type="molecule type" value="Genomic_DNA"/>
</dbReference>
<dbReference type="CDD" id="cd03801">
    <property type="entry name" value="GT4_PimA-like"/>
    <property type="match status" value="1"/>
</dbReference>
<comment type="caution">
    <text evidence="2">The sequence shown here is derived from an EMBL/GenBank/DDBJ whole genome shotgun (WGS) entry which is preliminary data.</text>
</comment>
<dbReference type="GO" id="GO:0016757">
    <property type="term" value="F:glycosyltransferase activity"/>
    <property type="evidence" value="ECO:0007669"/>
    <property type="project" value="InterPro"/>
</dbReference>
<dbReference type="PANTHER" id="PTHR45947:SF3">
    <property type="entry name" value="SULFOQUINOVOSYL TRANSFERASE SQD2"/>
    <property type="match status" value="1"/>
</dbReference>
<dbReference type="PANTHER" id="PTHR45947">
    <property type="entry name" value="SULFOQUINOVOSYL TRANSFERASE SQD2"/>
    <property type="match status" value="1"/>
</dbReference>
<dbReference type="Proteomes" id="UP000295210">
    <property type="component" value="Unassembled WGS sequence"/>
</dbReference>
<sequence>MVNVVAPYRLPVYEYLARSFDVLVLHGGAESNRAWEEASSRNPHLRIKKTWSFKLNAKKKIKTGGVQDQQFIHFNLGAIWDLGRFRPDVVIANEMGVRTLLAMTYGAIARVPVWIWWGGTMHSEKDVSNLKRQLRTFIAGRAKRWISYGATSTEYLESIGVKRQNILQIQNCVDDTLYQDKRSSPESFPARPAALIVGQLIARKGLKHLLESAARVQQTGRDFTLVFAGSGVDHKLLEGYASELGLKHIQFRGALKPLELRNLYYAADFMIFPTLEDVWGLVVNEAMLCELPVLCSKYAGCAPELVPPEAQFDPLDKKSFDAALIDAIDGHLAPPELRRLKTCNEVGEMITLSLKKGLPTSLPYAYAPVPTMRLDEKETHPC</sequence>
<reference evidence="2 3" key="1">
    <citation type="submission" date="2019-03" db="EMBL/GenBank/DDBJ databases">
        <title>Genomic Encyclopedia of Type Strains, Phase IV (KMG-IV): sequencing the most valuable type-strain genomes for metagenomic binning, comparative biology and taxonomic classification.</title>
        <authorList>
            <person name="Goeker M."/>
        </authorList>
    </citation>
    <scope>NUCLEOTIDE SEQUENCE [LARGE SCALE GENOMIC DNA]</scope>
    <source>
        <strain evidence="2 3">DSM 103428</strain>
    </source>
</reference>
<protein>
    <submittedName>
        <fullName evidence="2">Glycosyltransferase involved in cell wall biosynthesis</fullName>
    </submittedName>
</protein>
<evidence type="ECO:0000313" key="3">
    <source>
        <dbReference type="Proteomes" id="UP000295210"/>
    </source>
</evidence>
<keyword evidence="2" id="KW-0808">Transferase</keyword>
<dbReference type="InterPro" id="IPR001296">
    <property type="entry name" value="Glyco_trans_1"/>
</dbReference>
<dbReference type="AlphaFoldDB" id="A0A4V2PUD7"/>
<dbReference type="Pfam" id="PF00534">
    <property type="entry name" value="Glycos_transf_1"/>
    <property type="match status" value="1"/>
</dbReference>
<evidence type="ECO:0000313" key="2">
    <source>
        <dbReference type="EMBL" id="TCK70151.1"/>
    </source>
</evidence>
<dbReference type="SUPFAM" id="SSF53756">
    <property type="entry name" value="UDP-Glycosyltransferase/glycogen phosphorylase"/>
    <property type="match status" value="1"/>
</dbReference>
<organism evidence="2 3">
    <name type="scientific">Acidipila rosea</name>
    <dbReference type="NCBI Taxonomy" id="768535"/>
    <lineage>
        <taxon>Bacteria</taxon>
        <taxon>Pseudomonadati</taxon>
        <taxon>Acidobacteriota</taxon>
        <taxon>Terriglobia</taxon>
        <taxon>Terriglobales</taxon>
        <taxon>Acidobacteriaceae</taxon>
        <taxon>Acidipila</taxon>
    </lineage>
</organism>
<feature type="domain" description="Glycosyl transferase family 1" evidence="1">
    <location>
        <begin position="183"/>
        <end position="329"/>
    </location>
</feature>